<dbReference type="Proteomes" id="UP000230189">
    <property type="component" value="Segment"/>
</dbReference>
<evidence type="ECO:0000313" key="2">
    <source>
        <dbReference type="EMBL" id="AKY03427.1"/>
    </source>
</evidence>
<dbReference type="InterPro" id="IPR007630">
    <property type="entry name" value="RNA_pol_sigma70_r4"/>
</dbReference>
<reference evidence="2 3" key="1">
    <citation type="submission" date="2015-06" db="EMBL/GenBank/DDBJ databases">
        <authorList>
            <person name="Bond A.M."/>
            <person name="Lara A."/>
            <person name="Barnett S.E."/>
            <person name="Bhuiyan S."/>
            <person name="Layton S.R."/>
            <person name="Donegan-Quick R."/>
            <person name="Benjamin R.C."/>
            <person name="Hughes L.E."/>
            <person name="Bradley K.W."/>
            <person name="Asai D.J."/>
            <person name="Bowman C.A."/>
            <person name="Russell D.A."/>
            <person name="Pope W.H."/>
            <person name="Jacobs-Sera D."/>
            <person name="Hendrix R.W."/>
            <person name="Hatfull G.F."/>
        </authorList>
    </citation>
    <scope>NUCLEOTIDE SEQUENCE [LARGE SCALE GENOMIC DNA]</scope>
</reference>
<dbReference type="Pfam" id="PF04545">
    <property type="entry name" value="Sigma70_r4"/>
    <property type="match status" value="1"/>
</dbReference>
<dbReference type="CDD" id="cd06171">
    <property type="entry name" value="Sigma70_r4"/>
    <property type="match status" value="1"/>
</dbReference>
<organism evidence="2 3">
    <name type="scientific">Streptomyces phage Aaronocolus</name>
    <dbReference type="NCBI Taxonomy" id="1690426"/>
    <lineage>
        <taxon>Viruses</taxon>
        <taxon>Duplodnaviria</taxon>
        <taxon>Heunggongvirae</taxon>
        <taxon>Uroviricota</taxon>
        <taxon>Caudoviricetes</taxon>
        <taxon>Arquatrovirinae</taxon>
        <taxon>Likavirus</taxon>
        <taxon>Likavirus aaronocolus</taxon>
    </lineage>
</organism>
<dbReference type="GO" id="GO:0003700">
    <property type="term" value="F:DNA-binding transcription factor activity"/>
    <property type="evidence" value="ECO:0007669"/>
    <property type="project" value="InterPro"/>
</dbReference>
<keyword evidence="3" id="KW-1185">Reference proteome</keyword>
<name>A0A0K1Y8L6_9CAUD</name>
<evidence type="ECO:0000313" key="3">
    <source>
        <dbReference type="Proteomes" id="UP000230189"/>
    </source>
</evidence>
<dbReference type="InterPro" id="IPR036388">
    <property type="entry name" value="WH-like_DNA-bd_sf"/>
</dbReference>
<dbReference type="SUPFAM" id="SSF88659">
    <property type="entry name" value="Sigma3 and sigma4 domains of RNA polymerase sigma factors"/>
    <property type="match status" value="1"/>
</dbReference>
<accession>A0A0K1Y8L6</accession>
<evidence type="ECO:0000259" key="1">
    <source>
        <dbReference type="Pfam" id="PF04545"/>
    </source>
</evidence>
<dbReference type="GO" id="GO:0006352">
    <property type="term" value="P:DNA-templated transcription initiation"/>
    <property type="evidence" value="ECO:0007669"/>
    <property type="project" value="InterPro"/>
</dbReference>
<sequence length="132" mass="14591">MSYNRALVEHLLPAAWDAESVYGIKNPMQADADMPKGYSNPKTGGMIFAHLADINTARRWIEGGGLPMEEAQTLLLRYGLDWTLEEIGEHLGVHKSTIQRRAERGVGKVTAYLNGVPYVDGYDNDNTEEVAA</sequence>
<dbReference type="Gene3D" id="1.10.10.10">
    <property type="entry name" value="Winged helix-like DNA-binding domain superfamily/Winged helix DNA-binding domain"/>
    <property type="match status" value="1"/>
</dbReference>
<proteinExistence type="predicted"/>
<feature type="domain" description="RNA polymerase sigma-70 region 4" evidence="1">
    <location>
        <begin position="65"/>
        <end position="108"/>
    </location>
</feature>
<dbReference type="InterPro" id="IPR013324">
    <property type="entry name" value="RNA_pol_sigma_r3/r4-like"/>
</dbReference>
<dbReference type="EMBL" id="KT124227">
    <property type="protein sequence ID" value="AKY03427.1"/>
    <property type="molecule type" value="Genomic_DNA"/>
</dbReference>
<gene>
    <name evidence="2" type="ORF">SEA_AARONOCOLUS_45</name>
</gene>
<protein>
    <submittedName>
        <fullName evidence="2">DNA binding protein</fullName>
    </submittedName>
</protein>